<keyword evidence="13" id="KW-0966">Cell projection</keyword>
<feature type="transmembrane region" description="Helical" evidence="12">
    <location>
        <begin position="112"/>
        <end position="134"/>
    </location>
</feature>
<organism evidence="13 14">
    <name type="scientific">Vallitalea guaymasensis</name>
    <dbReference type="NCBI Taxonomy" id="1185412"/>
    <lineage>
        <taxon>Bacteria</taxon>
        <taxon>Bacillati</taxon>
        <taxon>Bacillota</taxon>
        <taxon>Clostridia</taxon>
        <taxon>Lachnospirales</taxon>
        <taxon>Vallitaleaceae</taxon>
        <taxon>Vallitalea</taxon>
    </lineage>
</organism>
<keyword evidence="4 12" id="KW-0813">Transport</keyword>
<keyword evidence="8 12" id="KW-0653">Protein transport</keyword>
<feature type="transmembrane region" description="Helical" evidence="12">
    <location>
        <begin position="213"/>
        <end position="231"/>
    </location>
</feature>
<evidence type="ECO:0000256" key="11">
    <source>
        <dbReference type="ARBA" id="ARBA00023225"/>
    </source>
</evidence>
<evidence type="ECO:0000256" key="12">
    <source>
        <dbReference type="RuleBase" id="RU364091"/>
    </source>
</evidence>
<keyword evidence="6 12" id="KW-0812">Transmembrane</keyword>
<dbReference type="GO" id="GO:0009306">
    <property type="term" value="P:protein secretion"/>
    <property type="evidence" value="ECO:0007669"/>
    <property type="project" value="InterPro"/>
</dbReference>
<evidence type="ECO:0000256" key="1">
    <source>
        <dbReference type="ARBA" id="ARBA00004651"/>
    </source>
</evidence>
<dbReference type="PANTHER" id="PTHR30531">
    <property type="entry name" value="FLAGELLAR BIOSYNTHETIC PROTEIN FLHB"/>
    <property type="match status" value="1"/>
</dbReference>
<keyword evidence="5 12" id="KW-1003">Cell membrane</keyword>
<dbReference type="GO" id="GO:0005886">
    <property type="term" value="C:plasma membrane"/>
    <property type="evidence" value="ECO:0007669"/>
    <property type="project" value="UniProtKB-SubCell"/>
</dbReference>
<keyword evidence="13" id="KW-0282">Flagellum</keyword>
<evidence type="ECO:0000256" key="2">
    <source>
        <dbReference type="ARBA" id="ARBA00010690"/>
    </source>
</evidence>
<dbReference type="OrthoDB" id="9807950at2"/>
<gene>
    <name evidence="12 13" type="primary">flhB</name>
    <name evidence="13" type="ORF">HYG85_22030</name>
</gene>
<dbReference type="RefSeq" id="WP_113675201.1">
    <property type="nucleotide sequence ID" value="NZ_CAJXUH010000007.1"/>
</dbReference>
<evidence type="ECO:0000256" key="6">
    <source>
        <dbReference type="ARBA" id="ARBA00022692"/>
    </source>
</evidence>
<dbReference type="SUPFAM" id="SSF160544">
    <property type="entry name" value="EscU C-terminal domain-like"/>
    <property type="match status" value="1"/>
</dbReference>
<feature type="transmembrane region" description="Helical" evidence="12">
    <location>
        <begin position="54"/>
        <end position="72"/>
    </location>
</feature>
<dbReference type="InterPro" id="IPR006135">
    <property type="entry name" value="T3SS_substrate_exporter"/>
</dbReference>
<comment type="function">
    <text evidence="12">Required for formation of the rod structure in the basal body of the flagellar apparatus. Together with FliI and FliH, may constitute the export apparatus of flagellin.</text>
</comment>
<evidence type="ECO:0000256" key="10">
    <source>
        <dbReference type="ARBA" id="ARBA00023136"/>
    </source>
</evidence>
<dbReference type="InterPro" id="IPR029025">
    <property type="entry name" value="T3SS_substrate_exporter_C"/>
</dbReference>
<dbReference type="Gene3D" id="6.10.250.2080">
    <property type="match status" value="1"/>
</dbReference>
<proteinExistence type="inferred from homology"/>
<dbReference type="AlphaFoldDB" id="A0A8J8MEG1"/>
<dbReference type="Gene3D" id="3.40.1690.10">
    <property type="entry name" value="secretion proteins EscU"/>
    <property type="match status" value="1"/>
</dbReference>
<evidence type="ECO:0000256" key="8">
    <source>
        <dbReference type="ARBA" id="ARBA00022927"/>
    </source>
</evidence>
<dbReference type="Pfam" id="PF01312">
    <property type="entry name" value="Bac_export_2"/>
    <property type="match status" value="1"/>
</dbReference>
<sequence length="376" mass="42748">MVFFLEKKVVIDYNLQFFAGSNDGGEKTEKPTERKRTKAREEGQVAKSMEVTTALMLVIMFSAIKLFTPYIYEKLQNMYKHVYSKFKLATDELTINFAVDIVKYTLTGILEILLPFFAIVVAIGLVGNFLQVGWKPSAKTMKPKFNKLSPLQGFKRLFSLRSLMELLKALLKISIIIVIVYFSIKGKEDLILLVYDLSLLDGLKLMTDLALDIGIKVGAFYIIVAVVDYIYQRYSLEKQLKMTKQEVKQEYKETEGNPEIKSKIRQKMREASMKRMMQDLPNADVIITNPTHFAVAIKYDSEESLAPVVIAKGVDILAAKIKSVAIDNDIEIVENKPLARTLYYTVDIGNEIPAELYQTVAEVLAFVYNLKKNKEG</sequence>
<dbReference type="Proteomes" id="UP000677305">
    <property type="component" value="Chromosome"/>
</dbReference>
<reference evidence="13 14" key="1">
    <citation type="submission" date="2020-07" db="EMBL/GenBank/DDBJ databases">
        <title>Vallitalea guaymasensis genome.</title>
        <authorList>
            <person name="Postec A."/>
        </authorList>
    </citation>
    <scope>NUCLEOTIDE SEQUENCE [LARGE SCALE GENOMIC DNA]</scope>
    <source>
        <strain evidence="13 14">Ra1766G1</strain>
    </source>
</reference>
<name>A0A8J8MEG1_9FIRM</name>
<evidence type="ECO:0000256" key="9">
    <source>
        <dbReference type="ARBA" id="ARBA00022989"/>
    </source>
</evidence>
<protein>
    <recommendedName>
        <fullName evidence="3 12">Flagellar biosynthetic protein FlhB</fullName>
    </recommendedName>
</protein>
<dbReference type="GO" id="GO:0044780">
    <property type="term" value="P:bacterial-type flagellum assembly"/>
    <property type="evidence" value="ECO:0007669"/>
    <property type="project" value="InterPro"/>
</dbReference>
<accession>A0A8J8MEG1</accession>
<dbReference type="NCBIfam" id="TIGR00328">
    <property type="entry name" value="flhB"/>
    <property type="match status" value="1"/>
</dbReference>
<comment type="similarity">
    <text evidence="2 12">Belongs to the type III secretion exporter family.</text>
</comment>
<evidence type="ECO:0000256" key="7">
    <source>
        <dbReference type="ARBA" id="ARBA00022795"/>
    </source>
</evidence>
<evidence type="ECO:0000256" key="3">
    <source>
        <dbReference type="ARBA" id="ARBA00021622"/>
    </source>
</evidence>
<dbReference type="PRINTS" id="PR00950">
    <property type="entry name" value="TYPE3IMSPROT"/>
</dbReference>
<feature type="transmembrane region" description="Helical" evidence="12">
    <location>
        <begin position="166"/>
        <end position="184"/>
    </location>
</feature>
<dbReference type="FunFam" id="3.40.1690.10:FF:000001">
    <property type="entry name" value="Flagellar biosynthetic protein FlhB"/>
    <property type="match status" value="1"/>
</dbReference>
<keyword evidence="9 12" id="KW-1133">Transmembrane helix</keyword>
<evidence type="ECO:0000256" key="5">
    <source>
        <dbReference type="ARBA" id="ARBA00022475"/>
    </source>
</evidence>
<keyword evidence="13" id="KW-0969">Cilium</keyword>
<keyword evidence="11 12" id="KW-1006">Bacterial flagellum protein export</keyword>
<keyword evidence="7 12" id="KW-1005">Bacterial flagellum biogenesis</keyword>
<comment type="subcellular location">
    <subcellularLocation>
        <location evidence="1">Cell membrane</location>
        <topology evidence="1">Multi-pass membrane protein</topology>
    </subcellularLocation>
</comment>
<dbReference type="InterPro" id="IPR006136">
    <property type="entry name" value="FlhB"/>
</dbReference>
<evidence type="ECO:0000256" key="4">
    <source>
        <dbReference type="ARBA" id="ARBA00022448"/>
    </source>
</evidence>
<keyword evidence="10 12" id="KW-0472">Membrane</keyword>
<evidence type="ECO:0000313" key="13">
    <source>
        <dbReference type="EMBL" id="QUH31457.1"/>
    </source>
</evidence>
<evidence type="ECO:0000313" key="14">
    <source>
        <dbReference type="Proteomes" id="UP000677305"/>
    </source>
</evidence>
<dbReference type="EMBL" id="CP058561">
    <property type="protein sequence ID" value="QUH31457.1"/>
    <property type="molecule type" value="Genomic_DNA"/>
</dbReference>
<dbReference type="KEGG" id="vgu:HYG85_22030"/>
<keyword evidence="14" id="KW-1185">Reference proteome</keyword>
<dbReference type="PANTHER" id="PTHR30531:SF12">
    <property type="entry name" value="FLAGELLAR BIOSYNTHETIC PROTEIN FLHB"/>
    <property type="match status" value="1"/>
</dbReference>